<dbReference type="GO" id="GO:0035731">
    <property type="term" value="F:dinitrosyl-iron complex binding"/>
    <property type="evidence" value="ECO:0007669"/>
    <property type="project" value="UniProtKB-UniRule"/>
</dbReference>
<dbReference type="Proteomes" id="UP000316628">
    <property type="component" value="Unassembled WGS sequence"/>
</dbReference>
<evidence type="ECO:0000256" key="11">
    <source>
        <dbReference type="HAMAP-Rule" id="MF_01479"/>
    </source>
</evidence>
<dbReference type="AlphaFoldDB" id="A0A543JR23"/>
<keyword evidence="3 11" id="KW-0004">4Fe-4S</keyword>
<evidence type="ECO:0000256" key="6">
    <source>
        <dbReference type="ARBA" id="ARBA00023014"/>
    </source>
</evidence>
<keyword evidence="7 11" id="KW-0805">Transcription regulation</keyword>
<keyword evidence="10 11" id="KW-0804">Transcription</keyword>
<evidence type="ECO:0000256" key="5">
    <source>
        <dbReference type="ARBA" id="ARBA00023004"/>
    </source>
</evidence>
<dbReference type="GO" id="GO:0045892">
    <property type="term" value="P:negative regulation of DNA-templated transcription"/>
    <property type="evidence" value="ECO:0007669"/>
    <property type="project" value="TreeGrafter"/>
</dbReference>
<comment type="function">
    <text evidence="11">Acts as a transcriptional regulator. Probably redox-responsive. The apo- but not holo-form probably binds DNA.</text>
</comment>
<dbReference type="InterPro" id="IPR003482">
    <property type="entry name" value="Whib"/>
</dbReference>
<evidence type="ECO:0000256" key="9">
    <source>
        <dbReference type="ARBA" id="ARBA00023157"/>
    </source>
</evidence>
<comment type="caution">
    <text evidence="14">The sequence shown here is derived from an EMBL/GenBank/DDBJ whole genome shotgun (WGS) entry which is preliminary data.</text>
</comment>
<evidence type="ECO:0000313" key="14">
    <source>
        <dbReference type="EMBL" id="TQM85289.1"/>
    </source>
</evidence>
<dbReference type="GO" id="GO:0047134">
    <property type="term" value="F:protein-disulfide reductase [NAD(P)H] activity"/>
    <property type="evidence" value="ECO:0007669"/>
    <property type="project" value="TreeGrafter"/>
</dbReference>
<evidence type="ECO:0000256" key="8">
    <source>
        <dbReference type="ARBA" id="ARBA00023125"/>
    </source>
</evidence>
<evidence type="ECO:0000259" key="13">
    <source>
        <dbReference type="PROSITE" id="PS51674"/>
    </source>
</evidence>
<dbReference type="EMBL" id="VFPP01000001">
    <property type="protein sequence ID" value="TQM85289.1"/>
    <property type="molecule type" value="Genomic_DNA"/>
</dbReference>
<dbReference type="GO" id="GO:0046872">
    <property type="term" value="F:metal ion binding"/>
    <property type="evidence" value="ECO:0007669"/>
    <property type="project" value="UniProtKB-KW"/>
</dbReference>
<organism evidence="14 15">
    <name type="scientific">Saccharothrix saharensis</name>
    <dbReference type="NCBI Taxonomy" id="571190"/>
    <lineage>
        <taxon>Bacteria</taxon>
        <taxon>Bacillati</taxon>
        <taxon>Actinomycetota</taxon>
        <taxon>Actinomycetes</taxon>
        <taxon>Pseudonocardiales</taxon>
        <taxon>Pseudonocardiaceae</taxon>
        <taxon>Saccharothrix</taxon>
    </lineage>
</organism>
<keyword evidence="15" id="KW-1185">Reference proteome</keyword>
<comment type="PTM">
    <text evidence="11">The Fe-S cluster can be nitrosylated by nitric oxide (NO).</text>
</comment>
<feature type="binding site" evidence="11">
    <location>
        <position position="140"/>
    </location>
    <ligand>
        <name>[4Fe-4S] cluster</name>
        <dbReference type="ChEBI" id="CHEBI:49883"/>
    </ligand>
</feature>
<evidence type="ECO:0000256" key="7">
    <source>
        <dbReference type="ARBA" id="ARBA00023015"/>
    </source>
</evidence>
<evidence type="ECO:0000313" key="15">
    <source>
        <dbReference type="Proteomes" id="UP000316628"/>
    </source>
</evidence>
<dbReference type="GO" id="GO:0045454">
    <property type="term" value="P:cell redox homeostasis"/>
    <property type="evidence" value="ECO:0007669"/>
    <property type="project" value="TreeGrafter"/>
</dbReference>
<evidence type="ECO:0000256" key="4">
    <source>
        <dbReference type="ARBA" id="ARBA00022723"/>
    </source>
</evidence>
<keyword evidence="11" id="KW-0963">Cytoplasm</keyword>
<evidence type="ECO:0000256" key="12">
    <source>
        <dbReference type="SAM" id="MobiDB-lite"/>
    </source>
</evidence>
<dbReference type="InterPro" id="IPR034768">
    <property type="entry name" value="4FE4S_WBL"/>
</dbReference>
<feature type="compositionally biased region" description="Low complexity" evidence="12">
    <location>
        <begin position="45"/>
        <end position="58"/>
    </location>
</feature>
<dbReference type="PANTHER" id="PTHR38839">
    <property type="entry name" value="TRANSCRIPTIONAL REGULATOR WHID-RELATED"/>
    <property type="match status" value="1"/>
</dbReference>
<sequence>MNIDDTLRRIAADLDARYADYDLGAAQEDLENRLLAGSAGEQAPRTTGRRGSAVGAGSAEARMAPAELSDLLVAVAVDLTENPSAADEGWGPRLPTAVVVRPPARTDDWRARASCRDEEPDQLFVRGAEQRKAKLVCLGCPVRTECLAEALDNRIGFGVWGGMTERERRALLRRRPDVTSWRELLDLARREHGSDDAAAG</sequence>
<dbReference type="GO" id="GO:0005737">
    <property type="term" value="C:cytoplasm"/>
    <property type="evidence" value="ECO:0007669"/>
    <property type="project" value="UniProtKB-SubCell"/>
</dbReference>
<feature type="binding site" evidence="11">
    <location>
        <position position="137"/>
    </location>
    <ligand>
        <name>[4Fe-4S] cluster</name>
        <dbReference type="ChEBI" id="CHEBI:49883"/>
    </ligand>
</feature>
<dbReference type="Pfam" id="PF02467">
    <property type="entry name" value="Whib"/>
    <property type="match status" value="1"/>
</dbReference>
<feature type="region of interest" description="Disordered" evidence="12">
    <location>
        <begin position="37"/>
        <end position="58"/>
    </location>
</feature>
<evidence type="ECO:0000256" key="1">
    <source>
        <dbReference type="ARBA" id="ARBA00004496"/>
    </source>
</evidence>
<keyword evidence="8 11" id="KW-0238">DNA-binding</keyword>
<feature type="domain" description="4Fe-4S Wbl-type" evidence="13">
    <location>
        <begin position="114"/>
        <end position="170"/>
    </location>
</feature>
<feature type="binding site" evidence="11">
    <location>
        <position position="115"/>
    </location>
    <ligand>
        <name>[4Fe-4S] cluster</name>
        <dbReference type="ChEBI" id="CHEBI:49883"/>
    </ligand>
</feature>
<comment type="cofactor">
    <cofactor evidence="11">
        <name>[4Fe-4S] cluster</name>
        <dbReference type="ChEBI" id="CHEBI:49883"/>
    </cofactor>
    <text evidence="11">Binds 1 [4Fe-4S] cluster per subunit. Following nitrosylation of the [4Fe-4S] cluster binds 1 [4Fe-8(NO)] cluster per subunit.</text>
</comment>
<keyword evidence="4 11" id="KW-0479">Metal-binding</keyword>
<comment type="similarity">
    <text evidence="2 11">Belongs to the WhiB family.</text>
</comment>
<feature type="binding site" evidence="11">
    <location>
        <position position="146"/>
    </location>
    <ligand>
        <name>[4Fe-4S] cluster</name>
        <dbReference type="ChEBI" id="CHEBI:49883"/>
    </ligand>
</feature>
<accession>A0A543JR23</accession>
<comment type="subcellular location">
    <subcellularLocation>
        <location evidence="1 11">Cytoplasm</location>
    </subcellularLocation>
</comment>
<proteinExistence type="inferred from homology"/>
<evidence type="ECO:0000256" key="10">
    <source>
        <dbReference type="ARBA" id="ARBA00023163"/>
    </source>
</evidence>
<reference evidence="14 15" key="1">
    <citation type="submission" date="2019-06" db="EMBL/GenBank/DDBJ databases">
        <title>Sequencing the genomes of 1000 actinobacteria strains.</title>
        <authorList>
            <person name="Klenk H.-P."/>
        </authorList>
    </citation>
    <scope>NUCLEOTIDE SEQUENCE [LARGE SCALE GENOMIC DNA]</scope>
    <source>
        <strain evidence="14 15">DSM 45456</strain>
    </source>
</reference>
<protein>
    <recommendedName>
        <fullName evidence="11">Transcriptional regulator WhiB</fullName>
    </recommendedName>
</protein>
<dbReference type="GO" id="GO:0003677">
    <property type="term" value="F:DNA binding"/>
    <property type="evidence" value="ECO:0007669"/>
    <property type="project" value="UniProtKB-UniRule"/>
</dbReference>
<keyword evidence="5 11" id="KW-0408">Iron</keyword>
<gene>
    <name evidence="11" type="primary">whiB</name>
    <name evidence="14" type="ORF">FHX81_7768</name>
</gene>
<comment type="PTM">
    <text evidence="11">Upon Fe-S cluster removal intramolecular disulfide bonds are formed.</text>
</comment>
<dbReference type="HAMAP" id="MF_01479">
    <property type="entry name" value="WhiB"/>
    <property type="match status" value="1"/>
</dbReference>
<dbReference type="PANTHER" id="PTHR38839:SF7">
    <property type="entry name" value="TRANSCRIPTIONAL REGULATOR WHIB4"/>
    <property type="match status" value="1"/>
</dbReference>
<dbReference type="PROSITE" id="PS51674">
    <property type="entry name" value="4FE4S_WBL"/>
    <property type="match status" value="1"/>
</dbReference>
<evidence type="ECO:0000256" key="3">
    <source>
        <dbReference type="ARBA" id="ARBA00022485"/>
    </source>
</evidence>
<dbReference type="GO" id="GO:0051539">
    <property type="term" value="F:4 iron, 4 sulfur cluster binding"/>
    <property type="evidence" value="ECO:0007669"/>
    <property type="project" value="UniProtKB-UniRule"/>
</dbReference>
<name>A0A543JR23_9PSEU</name>
<keyword evidence="6 11" id="KW-0411">Iron-sulfur</keyword>
<evidence type="ECO:0000256" key="2">
    <source>
        <dbReference type="ARBA" id="ARBA00006597"/>
    </source>
</evidence>
<keyword evidence="9 11" id="KW-1015">Disulfide bond</keyword>